<dbReference type="Proteomes" id="UP000219068">
    <property type="component" value="Unassembled WGS sequence"/>
</dbReference>
<dbReference type="InterPro" id="IPR035906">
    <property type="entry name" value="MetI-like_sf"/>
</dbReference>
<protein>
    <submittedName>
        <fullName evidence="9">Carbohydrate ABC transporter membrane protein 1, CUT1 family</fullName>
    </submittedName>
</protein>
<keyword evidence="4 7" id="KW-0812">Transmembrane</keyword>
<dbReference type="GO" id="GO:0005886">
    <property type="term" value="C:plasma membrane"/>
    <property type="evidence" value="ECO:0007669"/>
    <property type="project" value="UniProtKB-SubCell"/>
</dbReference>
<keyword evidence="2 7" id="KW-0813">Transport</keyword>
<evidence type="ECO:0000313" key="10">
    <source>
        <dbReference type="Proteomes" id="UP000219068"/>
    </source>
</evidence>
<keyword evidence="5 7" id="KW-1133">Transmembrane helix</keyword>
<keyword evidence="6 7" id="KW-0472">Membrane</keyword>
<feature type="transmembrane region" description="Helical" evidence="7">
    <location>
        <begin position="226"/>
        <end position="251"/>
    </location>
</feature>
<dbReference type="Gene3D" id="1.10.3720.10">
    <property type="entry name" value="MetI-like"/>
    <property type="match status" value="1"/>
</dbReference>
<evidence type="ECO:0000256" key="4">
    <source>
        <dbReference type="ARBA" id="ARBA00022692"/>
    </source>
</evidence>
<dbReference type="CDD" id="cd06261">
    <property type="entry name" value="TM_PBP2"/>
    <property type="match status" value="1"/>
</dbReference>
<organism evidence="9 10">
    <name type="scientific">Thalassospira xiamenensis</name>
    <dbReference type="NCBI Taxonomy" id="220697"/>
    <lineage>
        <taxon>Bacteria</taxon>
        <taxon>Pseudomonadati</taxon>
        <taxon>Pseudomonadota</taxon>
        <taxon>Alphaproteobacteria</taxon>
        <taxon>Rhodospirillales</taxon>
        <taxon>Thalassospiraceae</taxon>
        <taxon>Thalassospira</taxon>
    </lineage>
</organism>
<dbReference type="SUPFAM" id="SSF161098">
    <property type="entry name" value="MetI-like"/>
    <property type="match status" value="1"/>
</dbReference>
<keyword evidence="3" id="KW-1003">Cell membrane</keyword>
<feature type="domain" description="ABC transmembrane type-1" evidence="8">
    <location>
        <begin position="93"/>
        <end position="309"/>
    </location>
</feature>
<dbReference type="PANTHER" id="PTHR43005">
    <property type="entry name" value="BLR7065 PROTEIN"/>
    <property type="match status" value="1"/>
</dbReference>
<accession>A0A285RLK6</accession>
<dbReference type="InterPro" id="IPR000515">
    <property type="entry name" value="MetI-like"/>
</dbReference>
<gene>
    <name evidence="9" type="ORF">SAMN05428964_1011316</name>
</gene>
<dbReference type="EMBL" id="OBMM01000001">
    <property type="protein sequence ID" value="SOB94980.1"/>
    <property type="molecule type" value="Genomic_DNA"/>
</dbReference>
<evidence type="ECO:0000256" key="1">
    <source>
        <dbReference type="ARBA" id="ARBA00004651"/>
    </source>
</evidence>
<feature type="transmembrane region" description="Helical" evidence="7">
    <location>
        <begin position="286"/>
        <end position="310"/>
    </location>
</feature>
<evidence type="ECO:0000256" key="6">
    <source>
        <dbReference type="ARBA" id="ARBA00023136"/>
    </source>
</evidence>
<proteinExistence type="inferred from homology"/>
<feature type="transmembrane region" description="Helical" evidence="7">
    <location>
        <begin position="35"/>
        <end position="61"/>
    </location>
</feature>
<feature type="transmembrane region" description="Helical" evidence="7">
    <location>
        <begin position="180"/>
        <end position="205"/>
    </location>
</feature>
<dbReference type="AlphaFoldDB" id="A0A285RLK6"/>
<dbReference type="GO" id="GO:0055085">
    <property type="term" value="P:transmembrane transport"/>
    <property type="evidence" value="ECO:0007669"/>
    <property type="project" value="InterPro"/>
</dbReference>
<dbReference type="PROSITE" id="PS50928">
    <property type="entry name" value="ABC_TM1"/>
    <property type="match status" value="1"/>
</dbReference>
<evidence type="ECO:0000256" key="7">
    <source>
        <dbReference type="RuleBase" id="RU363032"/>
    </source>
</evidence>
<comment type="subcellular location">
    <subcellularLocation>
        <location evidence="1 7">Cell membrane</location>
        <topology evidence="1 7">Multi-pass membrane protein</topology>
    </subcellularLocation>
</comment>
<evidence type="ECO:0000256" key="5">
    <source>
        <dbReference type="ARBA" id="ARBA00022989"/>
    </source>
</evidence>
<name>A0A285RLK6_9PROT</name>
<sequence>MDGGKSVTTAMQAGKLPVERRGVISRRLSGILEPYLYVSPALILIIAVMLMPLVLGLSYAFRDIRILNPFSGGFVSTAHFQTLITDDAFLGALVNTAWWTFGSLLFQFTLGLILALLLNRDFLGRRLVQALVFLPWAVPTFLSGLNWAWMFNPVVGPLPHWFTALGLMETPFNILSDPDLAMWGPIVANIWFGIPFFAITLLAALQSIPKELYEAAAIDGATTRQQFISITLPFLAPTIAITLMLRTIWIANFADLIVVMTNGGPADSTQIVASYIFTQAFRRLDFGYASAIAAVLLVLLLAYALGVIALRRAMTHADS</sequence>
<evidence type="ECO:0000259" key="8">
    <source>
        <dbReference type="PROSITE" id="PS50928"/>
    </source>
</evidence>
<feature type="transmembrane region" description="Helical" evidence="7">
    <location>
        <begin position="130"/>
        <end position="149"/>
    </location>
</feature>
<feature type="transmembrane region" description="Helical" evidence="7">
    <location>
        <begin position="97"/>
        <end position="118"/>
    </location>
</feature>
<reference evidence="9 10" key="1">
    <citation type="submission" date="2017-08" db="EMBL/GenBank/DDBJ databases">
        <authorList>
            <person name="de Groot N.N."/>
        </authorList>
    </citation>
    <scope>NUCLEOTIDE SEQUENCE [LARGE SCALE GENOMIC DNA]</scope>
    <source>
        <strain evidence="9 10">USBA 78</strain>
    </source>
</reference>
<evidence type="ECO:0000313" key="9">
    <source>
        <dbReference type="EMBL" id="SOB94980.1"/>
    </source>
</evidence>
<evidence type="ECO:0000256" key="2">
    <source>
        <dbReference type="ARBA" id="ARBA00022448"/>
    </source>
</evidence>
<dbReference type="Pfam" id="PF00528">
    <property type="entry name" value="BPD_transp_1"/>
    <property type="match status" value="1"/>
</dbReference>
<evidence type="ECO:0000256" key="3">
    <source>
        <dbReference type="ARBA" id="ARBA00022475"/>
    </source>
</evidence>
<comment type="similarity">
    <text evidence="7">Belongs to the binding-protein-dependent transport system permease family.</text>
</comment>
<dbReference type="PANTHER" id="PTHR43005:SF1">
    <property type="entry name" value="SPERMIDINE_PUTRESCINE TRANSPORT SYSTEM PERMEASE PROTEIN"/>
    <property type="match status" value="1"/>
</dbReference>